<evidence type="ECO:0000313" key="7">
    <source>
        <dbReference type="EMBL" id="KYK61291.1"/>
    </source>
</evidence>
<evidence type="ECO:0000256" key="1">
    <source>
        <dbReference type="ARBA" id="ARBA00022656"/>
    </source>
</evidence>
<dbReference type="Proteomes" id="UP000076580">
    <property type="component" value="Chromosome 01"/>
</dbReference>
<feature type="signal peptide" evidence="6">
    <location>
        <begin position="1"/>
        <end position="25"/>
    </location>
</feature>
<sequence>MGSHSFLHHALSFLLLLQWPSTSHAVGASASEKNSLYRFDTRSPDQMTKEGGFRPWGADVSVPGYSLYEQVNEAPMTVYSMYTSTSIDPQAAIKFGNSFSGGKRGYLYEVKPSGNAIDVAKSLGQFYPKQHRWQKEVAFLGGIRREQIKSTAEVPGGFQGSATELPWKPYGHYDKKFEHQHAIAAPQLAGFPEDSRYGPRALKVEPWKSFNQDPTEYAKAIMDRTGKEMGWAMNTQTAGNGGSGDGGLFCKRNGHCRTKDASKNPSTTRGGEVADKSRQTEGKPVGKDAPEMNIDLPVQETPAPAEIDAVRDQGRSGTTCRRGMTGRGRGRGRNRKGDWGRGPSGGRGRKEAVDCEFTDSSRNPVPQSVDDSRAPTGSHGRQKHWWTRTGFDDGHRFGLRQARALGSSPEAEAGDAEEVAASKEAVFQRRRIRKPCPTVDTCWSAGG</sequence>
<dbReference type="GO" id="GO:0090729">
    <property type="term" value="F:toxin activity"/>
    <property type="evidence" value="ECO:0007669"/>
    <property type="project" value="UniProtKB-KW"/>
</dbReference>
<feature type="region of interest" description="Disordered" evidence="5">
    <location>
        <begin position="256"/>
        <end position="393"/>
    </location>
</feature>
<dbReference type="EMBL" id="LAYC01000001">
    <property type="protein sequence ID" value="KYK61291.1"/>
    <property type="molecule type" value="Genomic_DNA"/>
</dbReference>
<dbReference type="InterPro" id="IPR001144">
    <property type="entry name" value="Enterotoxin_A"/>
</dbReference>
<keyword evidence="8" id="KW-1185">Reference proteome</keyword>
<evidence type="ECO:0008006" key="9">
    <source>
        <dbReference type="Google" id="ProtNLM"/>
    </source>
</evidence>
<protein>
    <recommendedName>
        <fullName evidence="9">Enterotoxin</fullName>
    </recommendedName>
</protein>
<evidence type="ECO:0000256" key="2">
    <source>
        <dbReference type="ARBA" id="ARBA00022729"/>
    </source>
</evidence>
<evidence type="ECO:0000256" key="6">
    <source>
        <dbReference type="SAM" id="SignalP"/>
    </source>
</evidence>
<dbReference type="SUPFAM" id="SSF56399">
    <property type="entry name" value="ADP-ribosylation"/>
    <property type="match status" value="1"/>
</dbReference>
<organism evidence="7 8">
    <name type="scientific">Drechmeria coniospora</name>
    <name type="common">Nematophagous fungus</name>
    <name type="synonym">Meria coniospora</name>
    <dbReference type="NCBI Taxonomy" id="98403"/>
    <lineage>
        <taxon>Eukaryota</taxon>
        <taxon>Fungi</taxon>
        <taxon>Dikarya</taxon>
        <taxon>Ascomycota</taxon>
        <taxon>Pezizomycotina</taxon>
        <taxon>Sordariomycetes</taxon>
        <taxon>Hypocreomycetidae</taxon>
        <taxon>Hypocreales</taxon>
        <taxon>Ophiocordycipitaceae</taxon>
        <taxon>Drechmeria</taxon>
    </lineage>
</organism>
<keyword evidence="4" id="KW-1015">Disulfide bond</keyword>
<gene>
    <name evidence="7" type="ORF">DCS_02433</name>
</gene>
<evidence type="ECO:0000256" key="5">
    <source>
        <dbReference type="SAM" id="MobiDB-lite"/>
    </source>
</evidence>
<accession>A0A151GW47</accession>
<evidence type="ECO:0000256" key="4">
    <source>
        <dbReference type="ARBA" id="ARBA00023157"/>
    </source>
</evidence>
<reference evidence="7 8" key="1">
    <citation type="journal article" date="2016" name="Sci. Rep.">
        <title>Insights into Adaptations to a Near-Obligate Nematode Endoparasitic Lifestyle from the Finished Genome of Drechmeria coniospora.</title>
        <authorList>
            <person name="Zhang L."/>
            <person name="Zhou Z."/>
            <person name="Guo Q."/>
            <person name="Fokkens L."/>
            <person name="Miskei M."/>
            <person name="Pocsi I."/>
            <person name="Zhang W."/>
            <person name="Chen M."/>
            <person name="Wang L."/>
            <person name="Sun Y."/>
            <person name="Donzelli B.G."/>
            <person name="Gibson D.M."/>
            <person name="Nelson D.R."/>
            <person name="Luo J.G."/>
            <person name="Rep M."/>
            <person name="Liu H."/>
            <person name="Yang S."/>
            <person name="Wang J."/>
            <person name="Krasnoff S.B."/>
            <person name="Xu Y."/>
            <person name="Molnar I."/>
            <person name="Lin M."/>
        </authorList>
    </citation>
    <scope>NUCLEOTIDE SEQUENCE [LARGE SCALE GENOMIC DNA]</scope>
    <source>
        <strain evidence="7 8">ARSEF 6962</strain>
    </source>
</reference>
<dbReference type="Gene3D" id="3.90.210.10">
    <property type="entry name" value="Heat-Labile Enterotoxin, subunit A"/>
    <property type="match status" value="1"/>
</dbReference>
<feature type="chain" id="PRO_5007581053" description="Enterotoxin" evidence="6">
    <location>
        <begin position="26"/>
        <end position="447"/>
    </location>
</feature>
<dbReference type="AlphaFoldDB" id="A0A151GW47"/>
<feature type="compositionally biased region" description="Basic and acidic residues" evidence="5">
    <location>
        <begin position="272"/>
        <end position="290"/>
    </location>
</feature>
<keyword evidence="2 6" id="KW-0732">Signal</keyword>
<dbReference type="RefSeq" id="XP_040660643.1">
    <property type="nucleotide sequence ID" value="XM_040799760.1"/>
</dbReference>
<evidence type="ECO:0000313" key="8">
    <source>
        <dbReference type="Proteomes" id="UP000076580"/>
    </source>
</evidence>
<name>A0A151GW47_DRECN</name>
<keyword evidence="3" id="KW-0843">Virulence</keyword>
<dbReference type="InParanoid" id="A0A151GW47"/>
<dbReference type="Pfam" id="PF01375">
    <property type="entry name" value="Enterotoxin_a"/>
    <property type="match status" value="1"/>
</dbReference>
<keyword evidence="1" id="KW-0800">Toxin</keyword>
<comment type="caution">
    <text evidence="7">The sequence shown here is derived from an EMBL/GenBank/DDBJ whole genome shotgun (WGS) entry which is preliminary data.</text>
</comment>
<proteinExistence type="predicted"/>
<dbReference type="GeneID" id="63715076"/>
<evidence type="ECO:0000256" key="3">
    <source>
        <dbReference type="ARBA" id="ARBA00023026"/>
    </source>
</evidence>